<reference evidence="3 4" key="1">
    <citation type="submission" date="2019-01" db="EMBL/GenBank/DDBJ databases">
        <authorList>
            <consortium name="Pathogen Informatics"/>
        </authorList>
    </citation>
    <scope>NUCLEOTIDE SEQUENCE [LARGE SCALE GENOMIC DNA]</scope>
    <source>
        <strain evidence="3 4">NCTC10138</strain>
    </source>
</reference>
<dbReference type="Pfam" id="PF13439">
    <property type="entry name" value="Glyco_transf_4"/>
    <property type="match status" value="1"/>
</dbReference>
<dbReference type="Proteomes" id="UP000289841">
    <property type="component" value="Chromosome"/>
</dbReference>
<feature type="domain" description="Glycosyl transferase family 1" evidence="1">
    <location>
        <begin position="209"/>
        <end position="377"/>
    </location>
</feature>
<protein>
    <submittedName>
        <fullName evidence="3">Putative glycosyl transferase</fullName>
    </submittedName>
</protein>
<accession>A0A449BC28</accession>
<dbReference type="STRING" id="1278311.GCA_000428705_00423"/>
<dbReference type="SUPFAM" id="SSF53756">
    <property type="entry name" value="UDP-Glycosyltransferase/glycogen phosphorylase"/>
    <property type="match status" value="1"/>
</dbReference>
<evidence type="ECO:0000313" key="3">
    <source>
        <dbReference type="EMBL" id="VEU79982.1"/>
    </source>
</evidence>
<dbReference type="GO" id="GO:0016758">
    <property type="term" value="F:hexosyltransferase activity"/>
    <property type="evidence" value="ECO:0007669"/>
    <property type="project" value="TreeGrafter"/>
</dbReference>
<dbReference type="EMBL" id="LR215048">
    <property type="protein sequence ID" value="VEU79982.1"/>
    <property type="molecule type" value="Genomic_DNA"/>
</dbReference>
<dbReference type="KEGG" id="aaxa:NCTC10138_00335"/>
<dbReference type="OrthoDB" id="9811902at2"/>
<dbReference type="PANTHER" id="PTHR45947">
    <property type="entry name" value="SULFOQUINOVOSYL TRANSFERASE SQD2"/>
    <property type="match status" value="1"/>
</dbReference>
<dbReference type="Gene3D" id="3.40.50.2000">
    <property type="entry name" value="Glycogen Phosphorylase B"/>
    <property type="match status" value="2"/>
</dbReference>
<evidence type="ECO:0000259" key="1">
    <source>
        <dbReference type="Pfam" id="PF00534"/>
    </source>
</evidence>
<dbReference type="InterPro" id="IPR028098">
    <property type="entry name" value="Glyco_trans_4-like_N"/>
</dbReference>
<dbReference type="CDD" id="cd03794">
    <property type="entry name" value="GT4_WbuB-like"/>
    <property type="match status" value="1"/>
</dbReference>
<name>A0A449BC28_HAPAX</name>
<dbReference type="AlphaFoldDB" id="A0A449BC28"/>
<organism evidence="3 4">
    <name type="scientific">Haploplasma axanthum</name>
    <name type="common">Acholeplasma axanthum</name>
    <dbReference type="NCBI Taxonomy" id="29552"/>
    <lineage>
        <taxon>Bacteria</taxon>
        <taxon>Bacillati</taxon>
        <taxon>Mycoplasmatota</taxon>
        <taxon>Mollicutes</taxon>
        <taxon>Acholeplasmatales</taxon>
        <taxon>Acholeplasmataceae</taxon>
        <taxon>Haploplasma</taxon>
    </lineage>
</organism>
<feature type="domain" description="Glycosyltransferase subfamily 4-like N-terminal" evidence="2">
    <location>
        <begin position="20"/>
        <end position="197"/>
    </location>
</feature>
<dbReference type="Pfam" id="PF00534">
    <property type="entry name" value="Glycos_transf_1"/>
    <property type="match status" value="1"/>
</dbReference>
<dbReference type="InterPro" id="IPR001296">
    <property type="entry name" value="Glyco_trans_1"/>
</dbReference>
<keyword evidence="3" id="KW-0808">Transferase</keyword>
<dbReference type="PANTHER" id="PTHR45947:SF3">
    <property type="entry name" value="SULFOQUINOVOSYL TRANSFERASE SQD2"/>
    <property type="match status" value="1"/>
</dbReference>
<keyword evidence="4" id="KW-1185">Reference proteome</keyword>
<gene>
    <name evidence="3" type="ORF">NCTC10138_00335</name>
</gene>
<sequence>MGKHILVISQYFYPENFRINDMCIEWVKRGYKVTVVTGIPNYPQGKFYKGYGLFKKRKEIYKGVEIVRLPIFSRGKGKIKLALNYFSFVLSGWFWKVFTKIKPDLVFIFEVSPMTQALPGVWLANRRKIPCYLYVQDLWPENLQIVGGINNKHILKRVGKMVDKIYSKSTKILVTSNSFKDSIEKRGVNPEKVVYWPQYAEDFYIPSEKAKERSEVFKVIFTGNIGKAQGLEILPKVSKKLKENGYEEKIKFIIVGDGRNKESLVLDIETQNVESMFEFLGHRKPAEIPNLLYEADTAFLSFSDNELFKMTLPAKLQTYMACGKPILAVASGETENIINEAVCGFVSKPADIDALYDNIIKMMNLKHSDLEKLSINASEFAKKSFDKKDLMDKFDEYIYEGVLWDV</sequence>
<evidence type="ECO:0000313" key="4">
    <source>
        <dbReference type="Proteomes" id="UP000289841"/>
    </source>
</evidence>
<proteinExistence type="predicted"/>
<evidence type="ECO:0000259" key="2">
    <source>
        <dbReference type="Pfam" id="PF13439"/>
    </source>
</evidence>
<dbReference type="InterPro" id="IPR050194">
    <property type="entry name" value="Glycosyltransferase_grp1"/>
</dbReference>